<keyword evidence="3" id="KW-1185">Reference proteome</keyword>
<proteinExistence type="predicted"/>
<protein>
    <submittedName>
        <fullName evidence="2">Uncharacterized protein</fullName>
    </submittedName>
</protein>
<feature type="transmembrane region" description="Helical" evidence="1">
    <location>
        <begin position="34"/>
        <end position="53"/>
    </location>
</feature>
<gene>
    <name evidence="2" type="ORF">GSI_04492</name>
</gene>
<dbReference type="Proteomes" id="UP000230002">
    <property type="component" value="Unassembled WGS sequence"/>
</dbReference>
<feature type="transmembrane region" description="Helical" evidence="1">
    <location>
        <begin position="104"/>
        <end position="123"/>
    </location>
</feature>
<reference evidence="2 3" key="1">
    <citation type="journal article" date="2015" name="Sci. Rep.">
        <title>Chromosome-level genome map provides insights into diverse defense mechanisms in the medicinal fungus Ganoderma sinense.</title>
        <authorList>
            <person name="Zhu Y."/>
            <person name="Xu J."/>
            <person name="Sun C."/>
            <person name="Zhou S."/>
            <person name="Xu H."/>
            <person name="Nelson D.R."/>
            <person name="Qian J."/>
            <person name="Song J."/>
            <person name="Luo H."/>
            <person name="Xiang L."/>
            <person name="Li Y."/>
            <person name="Xu Z."/>
            <person name="Ji A."/>
            <person name="Wang L."/>
            <person name="Lu S."/>
            <person name="Hayward A."/>
            <person name="Sun W."/>
            <person name="Li X."/>
            <person name="Schwartz D.C."/>
            <person name="Wang Y."/>
            <person name="Chen S."/>
        </authorList>
    </citation>
    <scope>NUCLEOTIDE SEQUENCE [LARGE SCALE GENOMIC DNA]</scope>
    <source>
        <strain evidence="2 3">ZZ0214-1</strain>
    </source>
</reference>
<organism evidence="2 3">
    <name type="scientific">Ganoderma sinense ZZ0214-1</name>
    <dbReference type="NCBI Taxonomy" id="1077348"/>
    <lineage>
        <taxon>Eukaryota</taxon>
        <taxon>Fungi</taxon>
        <taxon>Dikarya</taxon>
        <taxon>Basidiomycota</taxon>
        <taxon>Agaricomycotina</taxon>
        <taxon>Agaricomycetes</taxon>
        <taxon>Polyporales</taxon>
        <taxon>Polyporaceae</taxon>
        <taxon>Ganoderma</taxon>
    </lineage>
</organism>
<evidence type="ECO:0000256" key="1">
    <source>
        <dbReference type="SAM" id="Phobius"/>
    </source>
</evidence>
<evidence type="ECO:0000313" key="2">
    <source>
        <dbReference type="EMBL" id="PIL33043.1"/>
    </source>
</evidence>
<keyword evidence="1" id="KW-0812">Transmembrane</keyword>
<keyword evidence="1" id="KW-0472">Membrane</keyword>
<name>A0A2G8SH04_9APHY</name>
<dbReference type="EMBL" id="AYKW01000008">
    <property type="protein sequence ID" value="PIL33043.1"/>
    <property type="molecule type" value="Genomic_DNA"/>
</dbReference>
<dbReference type="AlphaFoldDB" id="A0A2G8SH04"/>
<accession>A0A2G8SH04</accession>
<sequence>MSSTFTPPRGGVSAAFSSFLPARSVKHVRLIVNRVATLIADMILIFVTWKFLPASALIARPNTMSFSSVMLRNGILYFVVLTMLNVVQLILTVGFPVVPDGILFNVWFMTFPLSSVLVSHFLLDLQEAHQRTLAGMATGDLLSISQNMGPGSTRFKAGALGSLGATLGFLTGQNQEEEGEGNDIGDDDYLIPAESACSDECEAIHELGSEGGSAITDVQSVEEAELDIMEVPRVGGGQASLGTL</sequence>
<evidence type="ECO:0000313" key="3">
    <source>
        <dbReference type="Proteomes" id="UP000230002"/>
    </source>
</evidence>
<feature type="transmembrane region" description="Helical" evidence="1">
    <location>
        <begin position="74"/>
        <end position="98"/>
    </location>
</feature>
<comment type="caution">
    <text evidence="2">The sequence shown here is derived from an EMBL/GenBank/DDBJ whole genome shotgun (WGS) entry which is preliminary data.</text>
</comment>
<dbReference type="OrthoDB" id="2753764at2759"/>
<keyword evidence="1" id="KW-1133">Transmembrane helix</keyword>